<comment type="caution">
    <text evidence="2">The sequence shown here is derived from an EMBL/GenBank/DDBJ whole genome shotgun (WGS) entry which is preliminary data.</text>
</comment>
<protein>
    <recommendedName>
        <fullName evidence="1">DUF6895 domain-containing protein</fullName>
    </recommendedName>
</protein>
<feature type="domain" description="DUF6895" evidence="1">
    <location>
        <begin position="23"/>
        <end position="305"/>
    </location>
</feature>
<evidence type="ECO:0000313" key="3">
    <source>
        <dbReference type="Proteomes" id="UP000553209"/>
    </source>
</evidence>
<evidence type="ECO:0000313" key="2">
    <source>
        <dbReference type="EMBL" id="NKY97285.1"/>
    </source>
</evidence>
<dbReference type="RefSeq" id="WP_061082146.1">
    <property type="nucleotide sequence ID" value="NZ_JAAXPG010000004.1"/>
</dbReference>
<keyword evidence="3" id="KW-1185">Reference proteome</keyword>
<dbReference type="AlphaFoldDB" id="A0A7X6RNZ3"/>
<reference evidence="2 3" key="1">
    <citation type="submission" date="2020-04" db="EMBL/GenBank/DDBJ databases">
        <title>MicrobeNet Type strains.</title>
        <authorList>
            <person name="Nicholson A.C."/>
        </authorList>
    </citation>
    <scope>NUCLEOTIDE SEQUENCE [LARGE SCALE GENOMIC DNA]</scope>
    <source>
        <strain evidence="2 3">ATCC 23612</strain>
    </source>
</reference>
<dbReference type="Pfam" id="PF21836">
    <property type="entry name" value="DUF6895"/>
    <property type="match status" value="1"/>
</dbReference>
<evidence type="ECO:0000259" key="1">
    <source>
        <dbReference type="Pfam" id="PF21836"/>
    </source>
</evidence>
<dbReference type="EMBL" id="JAAXPG010000004">
    <property type="protein sequence ID" value="NKY97285.1"/>
    <property type="molecule type" value="Genomic_DNA"/>
</dbReference>
<accession>A0A7X6RNZ3</accession>
<gene>
    <name evidence="2" type="ORF">HGB44_06305</name>
</gene>
<dbReference type="Proteomes" id="UP000553209">
    <property type="component" value="Unassembled WGS sequence"/>
</dbReference>
<name>A0A7X6RNZ3_9ACTN</name>
<organism evidence="2 3">
    <name type="scientific">Nocardiopsis alborubida</name>
    <dbReference type="NCBI Taxonomy" id="146802"/>
    <lineage>
        <taxon>Bacteria</taxon>
        <taxon>Bacillati</taxon>
        <taxon>Actinomycetota</taxon>
        <taxon>Actinomycetes</taxon>
        <taxon>Streptosporangiales</taxon>
        <taxon>Nocardiopsidaceae</taxon>
        <taxon>Nocardiopsis</taxon>
    </lineage>
</organism>
<dbReference type="InterPro" id="IPR054190">
    <property type="entry name" value="DUF6895"/>
</dbReference>
<proteinExistence type="predicted"/>
<sequence length="313" mass="32459">MAATGGTGTTARTDGSTAAGVLDAALAWLTDHAEWFGPRWDDHFPPRDFAGATVMELLMLCRLLRRSDPAPAGAAGLERAAADLAREAVVETGPGGDAEHLPYRLWTAALLADLGHPARGPLSAARDLAERRPPRPPGAGASPVLALELRHILDLAGIAAPADLPGTAPLYDACVAEHAEGAGEYDAYGVTHAVLYATDFGARPLPGDTARMGRVLDGLLRAYLDEGHLDLVAELLLCARIAGGGPPALERPAWDRLAAAQRPDGSLPGPPFDAAVLAGRTGERATAYVFRTCYHTTLVTAMAAAHAGASARP</sequence>